<organism evidence="6">
    <name type="scientific">Osmerus mordax</name>
    <name type="common">Rainbow smelt</name>
    <name type="synonym">Atherina mordax</name>
    <dbReference type="NCBI Taxonomy" id="8014"/>
    <lineage>
        <taxon>Eukaryota</taxon>
        <taxon>Metazoa</taxon>
        <taxon>Chordata</taxon>
        <taxon>Craniata</taxon>
        <taxon>Vertebrata</taxon>
        <taxon>Euteleostomi</taxon>
        <taxon>Actinopterygii</taxon>
        <taxon>Neopterygii</taxon>
        <taxon>Teleostei</taxon>
        <taxon>Stomiati</taxon>
        <taxon>Osmeriformes</taxon>
        <taxon>Osmeridae</taxon>
        <taxon>Osmerus</taxon>
    </lineage>
</organism>
<reference evidence="6" key="1">
    <citation type="submission" date="2009-03" db="EMBL/GenBank/DDBJ databases">
        <title>Osmerus mordax full-length cDNAs.</title>
        <authorList>
            <person name="von Schalburg K."/>
            <person name="Leong J."/>
            <person name="Cooper G."/>
            <person name="Davidson W.S."/>
            <person name="Koop B.F."/>
        </authorList>
    </citation>
    <scope>NUCLEOTIDE SEQUENCE</scope>
    <source>
        <tissue evidence="6">Brain</tissue>
    </source>
</reference>
<feature type="active site" description="Proton donor" evidence="2">
    <location>
        <position position="58"/>
    </location>
</feature>
<feature type="binding site" evidence="3">
    <location>
        <position position="143"/>
    </location>
    <ligand>
        <name>substrate</name>
    </ligand>
</feature>
<dbReference type="AlphaFoldDB" id="C1BL81"/>
<evidence type="ECO:0000256" key="1">
    <source>
        <dbReference type="ARBA" id="ARBA00007905"/>
    </source>
</evidence>
<dbReference type="EMBL" id="BT075360">
    <property type="protein sequence ID" value="ACO09784.1"/>
    <property type="molecule type" value="mRNA"/>
</dbReference>
<proteinExistence type="evidence at transcript level"/>
<protein>
    <submittedName>
        <fullName evidence="6">3-oxo-5-beta-steroid 4-dehydrogenase</fullName>
    </submittedName>
</protein>
<dbReference type="PANTHER" id="PTHR11732">
    <property type="entry name" value="ALDO/KETO REDUCTASE"/>
    <property type="match status" value="1"/>
</dbReference>
<gene>
    <name evidence="6" type="primary">AK1D1</name>
</gene>
<dbReference type="FunFam" id="3.20.20.100:FF:000078">
    <property type="entry name" value="Aldo-keto reductase family 1 member D1"/>
    <property type="match status" value="1"/>
</dbReference>
<evidence type="ECO:0000313" key="6">
    <source>
        <dbReference type="EMBL" id="ACO09784.1"/>
    </source>
</evidence>
<dbReference type="FunFam" id="3.20.20.100:FF:000087">
    <property type="entry name" value="Aldo-keto reductase family 1 member D1"/>
    <property type="match status" value="1"/>
</dbReference>
<evidence type="ECO:0000256" key="2">
    <source>
        <dbReference type="PIRSR" id="PIRSR000097-1"/>
    </source>
</evidence>
<feature type="site" description="Lowers pKa of active site Tyr" evidence="4">
    <location>
        <position position="87"/>
    </location>
</feature>
<dbReference type="InterPro" id="IPR020471">
    <property type="entry name" value="AKR"/>
</dbReference>
<sequence length="326" mass="37289">MDLTAKNHRIPLSDGNLIPLLGLGTYGDPRTTPRGTALECVKHAIDVGYRHFDGALVYFNEHEVGQAIREKIADGTVKREDIFYCGKLWNTFHPRELVRPALERTLKTLQLDYVDLYIIELPTAFKPGDEFYPKDENGKYIYHETDLCATWEALEACKDAGLCKSLGVSNFNRRQLELLLNKPGLKHKPVSNQVECHPHFTQPKLLEFCRQNDIVIVGYSPIGTSRDASWVNLKCPPLLEDELLVSIGRKYATSSAQAALRFNVQRGVVVIPKSFSPQRITSNFQIFDFSLTEEEMTEIEGLNRNIRFVELLMWSDHPEYPFHDDY</sequence>
<dbReference type="PROSITE" id="PS00798">
    <property type="entry name" value="ALDOKETO_REDUCTASE_1"/>
    <property type="match status" value="1"/>
</dbReference>
<dbReference type="PIRSF" id="PIRSF000097">
    <property type="entry name" value="AKR"/>
    <property type="match status" value="1"/>
</dbReference>
<dbReference type="Gene3D" id="3.20.20.100">
    <property type="entry name" value="NADP-dependent oxidoreductase domain"/>
    <property type="match status" value="1"/>
</dbReference>
<accession>C1BL81</accession>
<dbReference type="InterPro" id="IPR023210">
    <property type="entry name" value="NADP_OxRdtase_dom"/>
</dbReference>
<feature type="domain" description="NADP-dependent oxidoreductase" evidence="5">
    <location>
        <begin position="21"/>
        <end position="303"/>
    </location>
</feature>
<name>C1BL81_OSMMO</name>
<dbReference type="CDD" id="cd19109">
    <property type="entry name" value="AKR_AKR1D1-3"/>
    <property type="match status" value="1"/>
</dbReference>
<dbReference type="InterPro" id="IPR036812">
    <property type="entry name" value="NAD(P)_OxRdtase_dom_sf"/>
</dbReference>
<dbReference type="SUPFAM" id="SSF51430">
    <property type="entry name" value="NAD(P)-linked oxidoreductase"/>
    <property type="match status" value="1"/>
</dbReference>
<evidence type="ECO:0000259" key="5">
    <source>
        <dbReference type="Pfam" id="PF00248"/>
    </source>
</evidence>
<dbReference type="PRINTS" id="PR00069">
    <property type="entry name" value="ALDKETRDTASE"/>
</dbReference>
<dbReference type="PROSITE" id="PS00063">
    <property type="entry name" value="ALDOKETO_REDUCTASE_3"/>
    <property type="match status" value="1"/>
</dbReference>
<dbReference type="InterPro" id="IPR044483">
    <property type="entry name" value="AKR1D1"/>
</dbReference>
<dbReference type="Pfam" id="PF00248">
    <property type="entry name" value="Aldo_ket_red"/>
    <property type="match status" value="1"/>
</dbReference>
<evidence type="ECO:0000256" key="4">
    <source>
        <dbReference type="PIRSR" id="PIRSR000097-3"/>
    </source>
</evidence>
<dbReference type="PROSITE" id="PS00062">
    <property type="entry name" value="ALDOKETO_REDUCTASE_2"/>
    <property type="match status" value="1"/>
</dbReference>
<dbReference type="InterPro" id="IPR018170">
    <property type="entry name" value="Aldo/ket_reductase_CS"/>
</dbReference>
<evidence type="ECO:0000256" key="3">
    <source>
        <dbReference type="PIRSR" id="PIRSR000097-2"/>
    </source>
</evidence>
<comment type="similarity">
    <text evidence="1">Belongs to the aldo/keto reductase family.</text>
</comment>
<dbReference type="GO" id="GO:0047787">
    <property type="term" value="F:Delta4-3-oxosteroid 5beta-reductase activity"/>
    <property type="evidence" value="ECO:0007669"/>
    <property type="project" value="InterPro"/>
</dbReference>
<dbReference type="GO" id="GO:0006699">
    <property type="term" value="P:bile acid biosynthetic process"/>
    <property type="evidence" value="ECO:0007669"/>
    <property type="project" value="InterPro"/>
</dbReference>